<dbReference type="Proteomes" id="UP001596107">
    <property type="component" value="Unassembled WGS sequence"/>
</dbReference>
<organism evidence="1 2">
    <name type="scientific">Nitratireductor kimnyeongensis</name>
    <dbReference type="NCBI Taxonomy" id="430679"/>
    <lineage>
        <taxon>Bacteria</taxon>
        <taxon>Pseudomonadati</taxon>
        <taxon>Pseudomonadota</taxon>
        <taxon>Alphaproteobacteria</taxon>
        <taxon>Hyphomicrobiales</taxon>
        <taxon>Phyllobacteriaceae</taxon>
        <taxon>Nitratireductor</taxon>
    </lineage>
</organism>
<evidence type="ECO:0000313" key="1">
    <source>
        <dbReference type="EMBL" id="MFC5586814.1"/>
    </source>
</evidence>
<comment type="caution">
    <text evidence="1">The sequence shown here is derived from an EMBL/GenBank/DDBJ whole genome shotgun (WGS) entry which is preliminary data.</text>
</comment>
<protein>
    <submittedName>
        <fullName evidence="1">DUF2924 domain-containing protein</fullName>
    </submittedName>
</protein>
<evidence type="ECO:0000313" key="2">
    <source>
        <dbReference type="Proteomes" id="UP001596107"/>
    </source>
</evidence>
<proteinExistence type="predicted"/>
<dbReference type="Pfam" id="PF11149">
    <property type="entry name" value="DUF2924"/>
    <property type="match status" value="1"/>
</dbReference>
<dbReference type="EMBL" id="JBHSNB010000004">
    <property type="protein sequence ID" value="MFC5586814.1"/>
    <property type="molecule type" value="Genomic_DNA"/>
</dbReference>
<accession>A0ABW0TE49</accession>
<dbReference type="RefSeq" id="WP_246637924.1">
    <property type="nucleotide sequence ID" value="NZ_CP078143.1"/>
</dbReference>
<reference evidence="2" key="1">
    <citation type="journal article" date="2019" name="Int. J. Syst. Evol. Microbiol.">
        <title>The Global Catalogue of Microorganisms (GCM) 10K type strain sequencing project: providing services to taxonomists for standard genome sequencing and annotation.</title>
        <authorList>
            <consortium name="The Broad Institute Genomics Platform"/>
            <consortium name="The Broad Institute Genome Sequencing Center for Infectious Disease"/>
            <person name="Wu L."/>
            <person name="Ma J."/>
        </authorList>
    </citation>
    <scope>NUCLEOTIDE SEQUENCE [LARGE SCALE GENOMIC DNA]</scope>
    <source>
        <strain evidence="2">JCM 3366</strain>
    </source>
</reference>
<dbReference type="InterPro" id="IPR021322">
    <property type="entry name" value="DUF2924"/>
</dbReference>
<gene>
    <name evidence="1" type="ORF">ACFPOD_17000</name>
</gene>
<sequence>MKRAILWHTKHFGGVPDETRRLLSAAVRRVEQSLLSRHQCRSTAAADEERSARIGAAGVAGDCLAQDARPQCQRRTLAPGARLIREWNGQTHTVDVIEGGYVFEARVYRSLTAIAGKITGTHWSGPRFFGL</sequence>
<keyword evidence="2" id="KW-1185">Reference proteome</keyword>
<name>A0ABW0TE49_9HYPH</name>